<dbReference type="Gene3D" id="3.30.420.10">
    <property type="entry name" value="Ribonuclease H-like superfamily/Ribonuclease H"/>
    <property type="match status" value="1"/>
</dbReference>
<evidence type="ECO:0000259" key="1">
    <source>
        <dbReference type="PROSITE" id="PS50994"/>
    </source>
</evidence>
<dbReference type="SUPFAM" id="SSF53098">
    <property type="entry name" value="Ribonuclease H-like"/>
    <property type="match status" value="1"/>
</dbReference>
<reference evidence="3" key="1">
    <citation type="journal article" date="2019" name="Int. J. Syst. Evol. Microbiol.">
        <title>The Global Catalogue of Microorganisms (GCM) 10K type strain sequencing project: providing services to taxonomists for standard genome sequencing and annotation.</title>
        <authorList>
            <consortium name="The Broad Institute Genomics Platform"/>
            <consortium name="The Broad Institute Genome Sequencing Center for Infectious Disease"/>
            <person name="Wu L."/>
            <person name="Ma J."/>
        </authorList>
    </citation>
    <scope>NUCLEOTIDE SEQUENCE [LARGE SCALE GENOMIC DNA]</scope>
    <source>
        <strain evidence="3">JCM 31486</strain>
    </source>
</reference>
<dbReference type="Proteomes" id="UP001597045">
    <property type="component" value="Unassembled WGS sequence"/>
</dbReference>
<comment type="caution">
    <text evidence="2">The sequence shown here is derived from an EMBL/GenBank/DDBJ whole genome shotgun (WGS) entry which is preliminary data.</text>
</comment>
<keyword evidence="3" id="KW-1185">Reference proteome</keyword>
<feature type="domain" description="Integrase catalytic" evidence="1">
    <location>
        <begin position="165"/>
        <end position="345"/>
    </location>
</feature>
<evidence type="ECO:0000313" key="3">
    <source>
        <dbReference type="Proteomes" id="UP001597045"/>
    </source>
</evidence>
<sequence>MGLTVSQRQAVTQQVARRYQAASKTEKARILDELCALTGWHRDHARKALRTALAPQPVAQQRKPRARQYQPEDIQALLKIWAVLNAPCGKRLAPVLAEMVDRLVVCGELRITEASRYRLIRMSAATIDRILAPHRALYQVKGRSRTKPGSLLKAQIPVRTWRDWDDARPGFVEIDLVAHDGGNAAGDYAHTLTVTDIATGWTENRAIRNKAYKWVEQAMIDIIDSFPFPIVGIDSDNGSEFINHHMVTFCTQREITFTRARPGHKNDGAHVEQKNWTTVRQIVGYHRYRGDAQLDVLNGIYALLRLHANFFLPQQKLVTKTRHGAKVTKKHDTAQTPYHRTLNDPTVDITDKAMLTDHYHTLNPVTTQREILALTDALARMVTADITLYPDTARLLLAGIGT</sequence>
<name>A0ABW3M4A1_9PSEU</name>
<dbReference type="InterPro" id="IPR001584">
    <property type="entry name" value="Integrase_cat-core"/>
</dbReference>
<evidence type="ECO:0000313" key="2">
    <source>
        <dbReference type="EMBL" id="MFD1044831.1"/>
    </source>
</evidence>
<gene>
    <name evidence="2" type="ORF">ACFQ1S_04090</name>
</gene>
<dbReference type="EMBL" id="JBHTIS010000137">
    <property type="protein sequence ID" value="MFD1044831.1"/>
    <property type="molecule type" value="Genomic_DNA"/>
</dbReference>
<dbReference type="InterPro" id="IPR012337">
    <property type="entry name" value="RNaseH-like_sf"/>
</dbReference>
<dbReference type="InterPro" id="IPR036397">
    <property type="entry name" value="RNaseH_sf"/>
</dbReference>
<dbReference type="PROSITE" id="PS50994">
    <property type="entry name" value="INTEGRASE"/>
    <property type="match status" value="1"/>
</dbReference>
<organism evidence="2 3">
    <name type="scientific">Kibdelosporangium lantanae</name>
    <dbReference type="NCBI Taxonomy" id="1497396"/>
    <lineage>
        <taxon>Bacteria</taxon>
        <taxon>Bacillati</taxon>
        <taxon>Actinomycetota</taxon>
        <taxon>Actinomycetes</taxon>
        <taxon>Pseudonocardiales</taxon>
        <taxon>Pseudonocardiaceae</taxon>
        <taxon>Kibdelosporangium</taxon>
    </lineage>
</organism>
<accession>A0ABW3M4A1</accession>
<proteinExistence type="predicted"/>
<protein>
    <submittedName>
        <fullName evidence="2">Transposase family protein</fullName>
    </submittedName>
</protein>
<dbReference type="Pfam" id="PF00665">
    <property type="entry name" value="rve"/>
    <property type="match status" value="1"/>
</dbReference>